<gene>
    <name evidence="1" type="ORF">GGR23_000828</name>
</gene>
<evidence type="ECO:0000313" key="2">
    <source>
        <dbReference type="Proteomes" id="UP000528286"/>
    </source>
</evidence>
<dbReference type="AlphaFoldDB" id="A0A7W6NJV6"/>
<protein>
    <recommendedName>
        <fullName evidence="3">DUF2188 domain-containing protein</fullName>
    </recommendedName>
</protein>
<accession>A0A7W6NJV6</accession>
<keyword evidence="2" id="KW-1185">Reference proteome</keyword>
<organism evidence="1 2">
    <name type="scientific">Gellertiella hungarica</name>
    <dbReference type="NCBI Taxonomy" id="1572859"/>
    <lineage>
        <taxon>Bacteria</taxon>
        <taxon>Pseudomonadati</taxon>
        <taxon>Pseudomonadota</taxon>
        <taxon>Alphaproteobacteria</taxon>
        <taxon>Hyphomicrobiales</taxon>
        <taxon>Rhizobiaceae</taxon>
        <taxon>Gellertiella</taxon>
    </lineage>
</organism>
<comment type="caution">
    <text evidence="1">The sequence shown here is derived from an EMBL/GenBank/DDBJ whole genome shotgun (WGS) entry which is preliminary data.</text>
</comment>
<proteinExistence type="predicted"/>
<dbReference type="EMBL" id="JACIEZ010000001">
    <property type="protein sequence ID" value="MBB4063667.1"/>
    <property type="molecule type" value="Genomic_DNA"/>
</dbReference>
<evidence type="ECO:0008006" key="3">
    <source>
        <dbReference type="Google" id="ProtNLM"/>
    </source>
</evidence>
<dbReference type="Proteomes" id="UP000528286">
    <property type="component" value="Unassembled WGS sequence"/>
</dbReference>
<sequence length="59" mass="6486">MTPTKVTMGYTIRGHWVAVWEADKHKLIGPFSTHAEANIVAQQQANKLGLHGMYHGVAS</sequence>
<reference evidence="1 2" key="1">
    <citation type="submission" date="2020-08" db="EMBL/GenBank/DDBJ databases">
        <title>Genomic Encyclopedia of Type Strains, Phase IV (KMG-IV): sequencing the most valuable type-strain genomes for metagenomic binning, comparative biology and taxonomic classification.</title>
        <authorList>
            <person name="Goeker M."/>
        </authorList>
    </citation>
    <scope>NUCLEOTIDE SEQUENCE [LARGE SCALE GENOMIC DNA]</scope>
    <source>
        <strain evidence="1 2">DSM 29853</strain>
    </source>
</reference>
<dbReference type="RefSeq" id="WP_382340280.1">
    <property type="nucleotide sequence ID" value="NZ_JBHLUV010000003.1"/>
</dbReference>
<name>A0A7W6NJV6_9HYPH</name>
<evidence type="ECO:0000313" key="1">
    <source>
        <dbReference type="EMBL" id="MBB4063667.1"/>
    </source>
</evidence>